<keyword evidence="11" id="KW-1185">Reference proteome</keyword>
<dbReference type="InterPro" id="IPR037519">
    <property type="entry name" value="LITAF_fam"/>
</dbReference>
<dbReference type="GO" id="GO:0005765">
    <property type="term" value="C:lysosomal membrane"/>
    <property type="evidence" value="ECO:0007669"/>
    <property type="project" value="UniProtKB-SubCell"/>
</dbReference>
<evidence type="ECO:0000256" key="4">
    <source>
        <dbReference type="ARBA" id="ARBA00005975"/>
    </source>
</evidence>
<dbReference type="PANTHER" id="PTHR23292">
    <property type="entry name" value="LIPOPOLYSACCHARIDE-INDUCED TUMOR NECROSIS FACTOR-ALPHA FACTOR"/>
    <property type="match status" value="1"/>
</dbReference>
<comment type="subcellular location">
    <subcellularLocation>
        <location evidence="2">Endosome membrane</location>
        <topology evidence="2">Peripheral membrane protein</topology>
    </subcellularLocation>
    <subcellularLocation>
        <location evidence="1">Late endosome membrane</location>
    </subcellularLocation>
    <subcellularLocation>
        <location evidence="3">Lysosome membrane</location>
        <topology evidence="3">Peripheral membrane protein</topology>
        <orientation evidence="3">Cytoplasmic side</orientation>
    </subcellularLocation>
</comment>
<evidence type="ECO:0000256" key="1">
    <source>
        <dbReference type="ARBA" id="ARBA00004414"/>
    </source>
</evidence>
<dbReference type="InterPro" id="IPR006629">
    <property type="entry name" value="LITAF"/>
</dbReference>
<evidence type="ECO:0000256" key="7">
    <source>
        <dbReference type="ARBA" id="ARBA00023136"/>
    </source>
</evidence>
<evidence type="ECO:0000256" key="6">
    <source>
        <dbReference type="ARBA" id="ARBA00022833"/>
    </source>
</evidence>
<keyword evidence="8" id="KW-1133">Transmembrane helix</keyword>
<dbReference type="EMBL" id="JABEBT010000048">
    <property type="protein sequence ID" value="KAF7634981.1"/>
    <property type="molecule type" value="Genomic_DNA"/>
</dbReference>
<proteinExistence type="inferred from homology"/>
<evidence type="ECO:0000313" key="10">
    <source>
        <dbReference type="EMBL" id="KAF7634981.1"/>
    </source>
</evidence>
<keyword evidence="6" id="KW-0862">Zinc</keyword>
<name>A0A8S9ZNX2_9BILA</name>
<comment type="caution">
    <text evidence="10">The sequence shown here is derived from an EMBL/GenBank/DDBJ whole genome shotgun (WGS) entry which is preliminary data.</text>
</comment>
<keyword evidence="7 8" id="KW-0472">Membrane</keyword>
<evidence type="ECO:0000256" key="2">
    <source>
        <dbReference type="ARBA" id="ARBA00004481"/>
    </source>
</evidence>
<sequence length="116" mass="13412">MNIPPPNYDECTQEHINVVYPQIHPQQPPTIPQTFILGPNSQQAYCPSCKKQVLTNVKYVNGIQTWLSFILFIIICVFISWIPFCINIGKDSEHHCIQCNAYIGTYKRLRKIKSCQ</sequence>
<evidence type="ECO:0000313" key="11">
    <source>
        <dbReference type="Proteomes" id="UP000605970"/>
    </source>
</evidence>
<feature type="transmembrane region" description="Helical" evidence="8">
    <location>
        <begin position="66"/>
        <end position="86"/>
    </location>
</feature>
<dbReference type="OrthoDB" id="4713066at2759"/>
<dbReference type="Pfam" id="PF10601">
    <property type="entry name" value="zf-LITAF-like"/>
    <property type="match status" value="1"/>
</dbReference>
<dbReference type="PANTHER" id="PTHR23292:SF6">
    <property type="entry name" value="FI16602P1-RELATED"/>
    <property type="match status" value="1"/>
</dbReference>
<dbReference type="AlphaFoldDB" id="A0A8S9ZNX2"/>
<feature type="domain" description="LITAF" evidence="9">
    <location>
        <begin position="26"/>
        <end position="108"/>
    </location>
</feature>
<gene>
    <name evidence="10" type="ORF">Mgra_00005579</name>
</gene>
<dbReference type="Proteomes" id="UP000605970">
    <property type="component" value="Unassembled WGS sequence"/>
</dbReference>
<comment type="similarity">
    <text evidence="4">Belongs to the CDIP1/LITAF family.</text>
</comment>
<keyword evidence="5" id="KW-0479">Metal-binding</keyword>
<dbReference type="GO" id="GO:0031902">
    <property type="term" value="C:late endosome membrane"/>
    <property type="evidence" value="ECO:0007669"/>
    <property type="project" value="UniProtKB-SubCell"/>
</dbReference>
<accession>A0A8S9ZNX2</accession>
<dbReference type="SMART" id="SM00714">
    <property type="entry name" value="LITAF"/>
    <property type="match status" value="1"/>
</dbReference>
<evidence type="ECO:0000256" key="5">
    <source>
        <dbReference type="ARBA" id="ARBA00022723"/>
    </source>
</evidence>
<protein>
    <submittedName>
        <fullName evidence="10">LITAF domain-containing protein</fullName>
    </submittedName>
</protein>
<evidence type="ECO:0000256" key="3">
    <source>
        <dbReference type="ARBA" id="ARBA00004630"/>
    </source>
</evidence>
<evidence type="ECO:0000259" key="9">
    <source>
        <dbReference type="PROSITE" id="PS51837"/>
    </source>
</evidence>
<evidence type="ECO:0000256" key="8">
    <source>
        <dbReference type="SAM" id="Phobius"/>
    </source>
</evidence>
<dbReference type="PROSITE" id="PS51837">
    <property type="entry name" value="LITAF"/>
    <property type="match status" value="1"/>
</dbReference>
<dbReference type="GO" id="GO:0008270">
    <property type="term" value="F:zinc ion binding"/>
    <property type="evidence" value="ECO:0007669"/>
    <property type="project" value="TreeGrafter"/>
</dbReference>
<organism evidence="10 11">
    <name type="scientific">Meloidogyne graminicola</name>
    <dbReference type="NCBI Taxonomy" id="189291"/>
    <lineage>
        <taxon>Eukaryota</taxon>
        <taxon>Metazoa</taxon>
        <taxon>Ecdysozoa</taxon>
        <taxon>Nematoda</taxon>
        <taxon>Chromadorea</taxon>
        <taxon>Rhabditida</taxon>
        <taxon>Tylenchina</taxon>
        <taxon>Tylenchomorpha</taxon>
        <taxon>Tylenchoidea</taxon>
        <taxon>Meloidogynidae</taxon>
        <taxon>Meloidogyninae</taxon>
        <taxon>Meloidogyne</taxon>
    </lineage>
</organism>
<reference evidence="10" key="1">
    <citation type="journal article" date="2020" name="Ecol. Evol.">
        <title>Genome structure and content of the rice root-knot nematode (Meloidogyne graminicola).</title>
        <authorList>
            <person name="Phan N.T."/>
            <person name="Danchin E.G.J."/>
            <person name="Klopp C."/>
            <person name="Perfus-Barbeoch L."/>
            <person name="Kozlowski D.K."/>
            <person name="Koutsovoulos G.D."/>
            <person name="Lopez-Roques C."/>
            <person name="Bouchez O."/>
            <person name="Zahm M."/>
            <person name="Besnard G."/>
            <person name="Bellafiore S."/>
        </authorList>
    </citation>
    <scope>NUCLEOTIDE SEQUENCE</scope>
    <source>
        <strain evidence="10">VN-18</strain>
    </source>
</reference>
<keyword evidence="8" id="KW-0812">Transmembrane</keyword>